<organism evidence="2">
    <name type="scientific">freshwater metagenome</name>
    <dbReference type="NCBI Taxonomy" id="449393"/>
    <lineage>
        <taxon>unclassified sequences</taxon>
        <taxon>metagenomes</taxon>
        <taxon>ecological metagenomes</taxon>
    </lineage>
</organism>
<evidence type="ECO:0000313" key="2">
    <source>
        <dbReference type="EMBL" id="CAB4702224.1"/>
    </source>
</evidence>
<dbReference type="PANTHER" id="PTHR38133:SF1">
    <property type="entry name" value="SLR1429 PROTEIN"/>
    <property type="match status" value="1"/>
</dbReference>
<dbReference type="GO" id="GO:0008270">
    <property type="term" value="F:zinc ion binding"/>
    <property type="evidence" value="ECO:0007669"/>
    <property type="project" value="InterPro"/>
</dbReference>
<dbReference type="PROSITE" id="PS50966">
    <property type="entry name" value="ZF_SWIM"/>
    <property type="match status" value="1"/>
</dbReference>
<dbReference type="InterPro" id="IPR007527">
    <property type="entry name" value="Znf_SWIM"/>
</dbReference>
<dbReference type="Pfam" id="PF04434">
    <property type="entry name" value="SWIM"/>
    <property type="match status" value="1"/>
</dbReference>
<dbReference type="PANTHER" id="PTHR38133">
    <property type="entry name" value="SLR1429 PROTEIN"/>
    <property type="match status" value="1"/>
</dbReference>
<protein>
    <submittedName>
        <fullName evidence="2">Unannotated protein</fullName>
    </submittedName>
</protein>
<gene>
    <name evidence="2" type="ORF">UFOPK2366_01318</name>
</gene>
<accession>A0A6J6Q260</accession>
<name>A0A6J6Q260_9ZZZZ</name>
<proteinExistence type="predicted"/>
<sequence>MSAPGASREGRLVSTMIDVMLAGMCDPARFRRGREYARQGAVDGLAIAAGIATANVQGSRAQPYSVTIRTVPPSAASIDPDKLTSLVPTRDEVSFDCDCPDWDSPCKHAIAAMVFLSERIAYEPALLSRWRAVEPAQAAPRATVGSRAGGATSKPEVSAVHLDAEAHGALNAFLGNPVSFKMPMLGSAPAAPEMWDEPWSFILNDALTALARNAP</sequence>
<reference evidence="2" key="1">
    <citation type="submission" date="2020-05" db="EMBL/GenBank/DDBJ databases">
        <authorList>
            <person name="Chiriac C."/>
            <person name="Salcher M."/>
            <person name="Ghai R."/>
            <person name="Kavagutti S V."/>
        </authorList>
    </citation>
    <scope>NUCLEOTIDE SEQUENCE</scope>
</reference>
<dbReference type="EMBL" id="CAEZXM010000257">
    <property type="protein sequence ID" value="CAB4702224.1"/>
    <property type="molecule type" value="Genomic_DNA"/>
</dbReference>
<dbReference type="AlphaFoldDB" id="A0A6J6Q260"/>
<evidence type="ECO:0000259" key="1">
    <source>
        <dbReference type="PROSITE" id="PS50966"/>
    </source>
</evidence>
<feature type="domain" description="SWIM-type" evidence="1">
    <location>
        <begin position="82"/>
        <end position="117"/>
    </location>
</feature>